<protein>
    <submittedName>
        <fullName evidence="1">Uncharacterized protein</fullName>
    </submittedName>
</protein>
<dbReference type="AlphaFoldDB" id="A0A7H9EIY5"/>
<dbReference type="RefSeq" id="WP_180849444.1">
    <property type="nucleotide sequence ID" value="NZ_CP047418.1"/>
</dbReference>
<dbReference type="KEGG" id="lsw:GTO87_02835"/>
<evidence type="ECO:0000313" key="1">
    <source>
        <dbReference type="EMBL" id="QLL77626.1"/>
    </source>
</evidence>
<evidence type="ECO:0000313" key="2">
    <source>
        <dbReference type="Proteomes" id="UP000510886"/>
    </source>
</evidence>
<sequence length="121" mass="13900">MTDKEREMIIHLMGEVLADIQYIGEVSLLDKCCPLMDDAEELVEVLKQALGIEKLEVPDDTEIHEDMEVHNDPIGFEKLVRELGLSDEENKGGKAKIYNMSGERVDGRRTRKVDEERKEKE</sequence>
<accession>A0A7H9EIY5</accession>
<gene>
    <name evidence="1" type="ORF">GTO87_02835</name>
</gene>
<dbReference type="EMBL" id="CP047418">
    <property type="protein sequence ID" value="QLL77626.1"/>
    <property type="molecule type" value="Genomic_DNA"/>
</dbReference>
<dbReference type="Proteomes" id="UP000510886">
    <property type="component" value="Chromosome"/>
</dbReference>
<name>A0A7H9EIY5_9LACO</name>
<proteinExistence type="predicted"/>
<organism evidence="1 2">
    <name type="scientific">Ligilactobacillus saerimneri</name>
    <dbReference type="NCBI Taxonomy" id="228229"/>
    <lineage>
        <taxon>Bacteria</taxon>
        <taxon>Bacillati</taxon>
        <taxon>Bacillota</taxon>
        <taxon>Bacilli</taxon>
        <taxon>Lactobacillales</taxon>
        <taxon>Lactobacillaceae</taxon>
        <taxon>Ligilactobacillus</taxon>
    </lineage>
</organism>
<reference evidence="1 2" key="1">
    <citation type="submission" date="2020-01" db="EMBL/GenBank/DDBJ databases">
        <title>Complete and circular genome sequences of six lactobacillus isolates from horses.</title>
        <authorList>
            <person name="Hassan H.M."/>
        </authorList>
    </citation>
    <scope>NUCLEOTIDE SEQUENCE [LARGE SCALE GENOMIC DNA]</scope>
    <source>
        <strain evidence="1 2">1A</strain>
    </source>
</reference>